<reference evidence="9 10" key="1">
    <citation type="submission" date="2019-04" db="EMBL/GenBank/DDBJ databases">
        <title>Rhizobium terrae sp. nov., isolated from a paddy soil.</title>
        <authorList>
            <person name="Lin S.-Y."/>
            <person name="Hameed A."/>
            <person name="Huang H.-I."/>
            <person name="Young C.-C."/>
        </authorList>
    </citation>
    <scope>NUCLEOTIDE SEQUENCE [LARGE SCALE GENOMIC DNA]</scope>
    <source>
        <strain evidence="9 10">CC-HIH110</strain>
    </source>
</reference>
<feature type="coiled-coil region" evidence="5">
    <location>
        <begin position="238"/>
        <end position="265"/>
    </location>
</feature>
<evidence type="ECO:0000256" key="5">
    <source>
        <dbReference type="SAM" id="Coils"/>
    </source>
</evidence>
<keyword evidence="6" id="KW-0812">Transmembrane</keyword>
<keyword evidence="2" id="KW-0145">Chemotaxis</keyword>
<dbReference type="Proteomes" id="UP000310754">
    <property type="component" value="Unassembled WGS sequence"/>
</dbReference>
<comment type="subcellular location">
    <subcellularLocation>
        <location evidence="1">Membrane</location>
    </subcellularLocation>
</comment>
<dbReference type="AlphaFoldDB" id="A0A4S3ZPJ3"/>
<proteinExistence type="inferred from homology"/>
<organism evidence="9 10">
    <name type="scientific">Allorhizobium terrae</name>
    <dbReference type="NCBI Taxonomy" id="1848972"/>
    <lineage>
        <taxon>Bacteria</taxon>
        <taxon>Pseudomonadati</taxon>
        <taxon>Pseudomonadota</taxon>
        <taxon>Alphaproteobacteria</taxon>
        <taxon>Hyphomicrobiales</taxon>
        <taxon>Rhizobiaceae</taxon>
        <taxon>Rhizobium/Agrobacterium group</taxon>
        <taxon>Allorhizobium</taxon>
    </lineage>
</organism>
<dbReference type="EMBL" id="SSOA01000013">
    <property type="protein sequence ID" value="THF47342.1"/>
    <property type="molecule type" value="Genomic_DNA"/>
</dbReference>
<dbReference type="Pfam" id="PF00672">
    <property type="entry name" value="HAMP"/>
    <property type="match status" value="2"/>
</dbReference>
<dbReference type="GO" id="GO:0006935">
    <property type="term" value="P:chemotaxis"/>
    <property type="evidence" value="ECO:0007669"/>
    <property type="project" value="UniProtKB-KW"/>
</dbReference>
<evidence type="ECO:0000256" key="3">
    <source>
        <dbReference type="ARBA" id="ARBA00029447"/>
    </source>
</evidence>
<sequence length="579" mass="61563">MMKSRSIRTKVMVPSLALIVIGLGAVTAYSGWSRTSSMAESFEQKVKLTSAMASSGAATAMWQFDKELAKDTFLPAATDRDFRAAVILNDQGKPFFTTGQADIISAATLAANRNPDDSADQTISFETAPLKHTEEGKEMTIGTMVIAFDKAAIAADANKSLATLALIALFVLLLVGAALYALMRTITGPITSLSEVMEKLSSGKLETIVPNQDRGDEIGAMSRAVEYFKESVYSASSLQKEADESRRAQEERRRLREEAEQARLAQMTAATTSLAKGLQTLANGDLTASISEPLPEEFEGLRQNFNNAVAQLRETLSMVVITANNIDAGTRDIASNTNDLARRTEQQAASLEETAAALNEITTNITSSLKLTEEARHVAIEASSGADKSGDVMENAVAAMSRIETSAAQIANIIGVIDEIAFQTNLLALNAGVEAARAGEAGKGFAVVAQEVRELAQRSANAAREIKGLIENSTREVSIGVDLVSTTGTALNQIGGLIGEVNQRIASIATATREQSSGLSEINTAVNHMDQNTQHNAAMVEETSAASGALASEADKLRMLVSKFVIERSGQTRNYRSAA</sequence>
<dbReference type="SUPFAM" id="SSF58104">
    <property type="entry name" value="Methyl-accepting chemotaxis protein (MCP) signaling domain"/>
    <property type="match status" value="1"/>
</dbReference>
<evidence type="ECO:0000256" key="6">
    <source>
        <dbReference type="SAM" id="Phobius"/>
    </source>
</evidence>
<dbReference type="FunFam" id="1.10.287.950:FF:000001">
    <property type="entry name" value="Methyl-accepting chemotaxis sensory transducer"/>
    <property type="match status" value="1"/>
</dbReference>
<comment type="caution">
    <text evidence="9">The sequence shown here is derived from an EMBL/GenBank/DDBJ whole genome shotgun (WGS) entry which is preliminary data.</text>
</comment>
<keyword evidence="6" id="KW-0472">Membrane</keyword>
<feature type="domain" description="HAMP" evidence="8">
    <location>
        <begin position="265"/>
        <end position="317"/>
    </location>
</feature>
<gene>
    <name evidence="9" type="ORF">E6C51_18055</name>
</gene>
<dbReference type="PANTHER" id="PTHR43531">
    <property type="entry name" value="PROTEIN ICFG"/>
    <property type="match status" value="1"/>
</dbReference>
<evidence type="ECO:0000313" key="10">
    <source>
        <dbReference type="Proteomes" id="UP000310754"/>
    </source>
</evidence>
<comment type="similarity">
    <text evidence="3">Belongs to the methyl-accepting chemotaxis (MCP) protein family.</text>
</comment>
<dbReference type="GO" id="GO:0007165">
    <property type="term" value="P:signal transduction"/>
    <property type="evidence" value="ECO:0007669"/>
    <property type="project" value="UniProtKB-KW"/>
</dbReference>
<evidence type="ECO:0000256" key="1">
    <source>
        <dbReference type="ARBA" id="ARBA00004370"/>
    </source>
</evidence>
<evidence type="ECO:0000313" key="9">
    <source>
        <dbReference type="EMBL" id="THF47342.1"/>
    </source>
</evidence>
<dbReference type="InterPro" id="IPR004089">
    <property type="entry name" value="MCPsignal_dom"/>
</dbReference>
<evidence type="ECO:0000259" key="8">
    <source>
        <dbReference type="PROSITE" id="PS50885"/>
    </source>
</evidence>
<dbReference type="PANTHER" id="PTHR43531:SF11">
    <property type="entry name" value="METHYL-ACCEPTING CHEMOTAXIS PROTEIN 3"/>
    <property type="match status" value="1"/>
</dbReference>
<dbReference type="RefSeq" id="WP_146937501.1">
    <property type="nucleotide sequence ID" value="NZ_SSOA01000013.1"/>
</dbReference>
<dbReference type="PROSITE" id="PS50111">
    <property type="entry name" value="CHEMOTAXIS_TRANSDUC_2"/>
    <property type="match status" value="1"/>
</dbReference>
<dbReference type="GO" id="GO:0016020">
    <property type="term" value="C:membrane"/>
    <property type="evidence" value="ECO:0007669"/>
    <property type="project" value="UniProtKB-SubCell"/>
</dbReference>
<dbReference type="SMART" id="SM00304">
    <property type="entry name" value="HAMP"/>
    <property type="match status" value="2"/>
</dbReference>
<keyword evidence="6" id="KW-1133">Transmembrane helix</keyword>
<keyword evidence="10" id="KW-1185">Reference proteome</keyword>
<dbReference type="SMART" id="SM00283">
    <property type="entry name" value="MA"/>
    <property type="match status" value="1"/>
</dbReference>
<keyword evidence="5" id="KW-0175">Coiled coil</keyword>
<dbReference type="Gene3D" id="1.10.287.950">
    <property type="entry name" value="Methyl-accepting chemotaxis protein"/>
    <property type="match status" value="1"/>
</dbReference>
<protein>
    <submittedName>
        <fullName evidence="9">HAMP domain-containing protein</fullName>
    </submittedName>
</protein>
<feature type="coiled-coil region" evidence="5">
    <location>
        <begin position="334"/>
        <end position="361"/>
    </location>
</feature>
<dbReference type="PROSITE" id="PS50885">
    <property type="entry name" value="HAMP"/>
    <property type="match status" value="2"/>
</dbReference>
<dbReference type="CDD" id="cd11386">
    <property type="entry name" value="MCP_signal"/>
    <property type="match status" value="1"/>
</dbReference>
<keyword evidence="4" id="KW-0807">Transducer</keyword>
<accession>A0A4S3ZPJ3</accession>
<dbReference type="InterPro" id="IPR003660">
    <property type="entry name" value="HAMP_dom"/>
</dbReference>
<feature type="domain" description="Methyl-accepting transducer" evidence="7">
    <location>
        <begin position="322"/>
        <end position="551"/>
    </location>
</feature>
<feature type="transmembrane region" description="Helical" evidence="6">
    <location>
        <begin position="161"/>
        <end position="182"/>
    </location>
</feature>
<dbReference type="Pfam" id="PF00015">
    <property type="entry name" value="MCPsignal"/>
    <property type="match status" value="1"/>
</dbReference>
<evidence type="ECO:0000259" key="7">
    <source>
        <dbReference type="PROSITE" id="PS50111"/>
    </source>
</evidence>
<dbReference type="InterPro" id="IPR051310">
    <property type="entry name" value="MCP_chemotaxis"/>
</dbReference>
<dbReference type="SUPFAM" id="SSF158472">
    <property type="entry name" value="HAMP domain-like"/>
    <property type="match status" value="1"/>
</dbReference>
<evidence type="ECO:0000256" key="4">
    <source>
        <dbReference type="PROSITE-ProRule" id="PRU00284"/>
    </source>
</evidence>
<dbReference type="Gene3D" id="1.10.8.500">
    <property type="entry name" value="HAMP domain in histidine kinase"/>
    <property type="match status" value="1"/>
</dbReference>
<evidence type="ECO:0000256" key="2">
    <source>
        <dbReference type="ARBA" id="ARBA00022500"/>
    </source>
</evidence>
<name>A0A4S3ZPJ3_9HYPH</name>
<feature type="domain" description="HAMP" evidence="8">
    <location>
        <begin position="184"/>
        <end position="237"/>
    </location>
</feature>